<proteinExistence type="predicted"/>
<dbReference type="PROSITE" id="PS50830">
    <property type="entry name" value="TNASE_3"/>
    <property type="match status" value="1"/>
</dbReference>
<dbReference type="InterPro" id="IPR035437">
    <property type="entry name" value="SNase_OB-fold_sf"/>
</dbReference>
<keyword evidence="2" id="KW-0255">Endonuclease</keyword>
<name>A0ABU1MNT5_9SPHN</name>
<feature type="domain" description="TNase-like" evidence="1">
    <location>
        <begin position="20"/>
        <end position="126"/>
    </location>
</feature>
<keyword evidence="3" id="KW-1185">Reference proteome</keyword>
<evidence type="ECO:0000259" key="1">
    <source>
        <dbReference type="PROSITE" id="PS50830"/>
    </source>
</evidence>
<keyword evidence="2" id="KW-0378">Hydrolase</keyword>
<comment type="caution">
    <text evidence="2">The sequence shown here is derived from an EMBL/GenBank/DDBJ whole genome shotgun (WGS) entry which is preliminary data.</text>
</comment>
<dbReference type="RefSeq" id="WP_169047716.1">
    <property type="nucleotide sequence ID" value="NZ_JAVDRD010000007.1"/>
</dbReference>
<accession>A0ABU1MNT5</accession>
<dbReference type="Pfam" id="PF00565">
    <property type="entry name" value="SNase"/>
    <property type="match status" value="1"/>
</dbReference>
<dbReference type="Gene3D" id="2.40.50.90">
    <property type="match status" value="1"/>
</dbReference>
<dbReference type="Proteomes" id="UP001184150">
    <property type="component" value="Unassembled WGS sequence"/>
</dbReference>
<gene>
    <name evidence="2" type="ORF">J2792_002893</name>
</gene>
<dbReference type="GO" id="GO:0004519">
    <property type="term" value="F:endonuclease activity"/>
    <property type="evidence" value="ECO:0007669"/>
    <property type="project" value="UniProtKB-KW"/>
</dbReference>
<evidence type="ECO:0000313" key="2">
    <source>
        <dbReference type="EMBL" id="MDR6512010.1"/>
    </source>
</evidence>
<sequence>MLHLFAFAALAATAPCPHPKVHDGDTIRCGAERVRLANIDAPELAGSERCSRASRRRLAGSRNPAWCDSALAERSRATLAALVARGSTRLAPIGRDRYGRLLARVMIDGRDAGAYLIARRLARPWR</sequence>
<reference evidence="2 3" key="1">
    <citation type="submission" date="2023-07" db="EMBL/GenBank/DDBJ databases">
        <title>Sorghum-associated microbial communities from plants grown in Nebraska, USA.</title>
        <authorList>
            <person name="Schachtman D."/>
        </authorList>
    </citation>
    <scope>NUCLEOTIDE SEQUENCE [LARGE SCALE GENOMIC DNA]</scope>
    <source>
        <strain evidence="2 3">DS1027</strain>
    </source>
</reference>
<dbReference type="SUPFAM" id="SSF50199">
    <property type="entry name" value="Staphylococcal nuclease"/>
    <property type="match status" value="1"/>
</dbReference>
<dbReference type="InterPro" id="IPR016071">
    <property type="entry name" value="Staphylococal_nuclease_OB-fold"/>
</dbReference>
<evidence type="ECO:0000313" key="3">
    <source>
        <dbReference type="Proteomes" id="UP001184150"/>
    </source>
</evidence>
<dbReference type="EMBL" id="JAVDRD010000007">
    <property type="protein sequence ID" value="MDR6512010.1"/>
    <property type="molecule type" value="Genomic_DNA"/>
</dbReference>
<protein>
    <submittedName>
        <fullName evidence="2">Endonuclease YncB(Thermonuclease family)</fullName>
    </submittedName>
</protein>
<keyword evidence="2" id="KW-0540">Nuclease</keyword>
<organism evidence="2 3">
    <name type="scientific">Novosphingobium capsulatum</name>
    <dbReference type="NCBI Taxonomy" id="13688"/>
    <lineage>
        <taxon>Bacteria</taxon>
        <taxon>Pseudomonadati</taxon>
        <taxon>Pseudomonadota</taxon>
        <taxon>Alphaproteobacteria</taxon>
        <taxon>Sphingomonadales</taxon>
        <taxon>Sphingomonadaceae</taxon>
        <taxon>Novosphingobium</taxon>
    </lineage>
</organism>